<evidence type="ECO:0000256" key="3">
    <source>
        <dbReference type="ARBA" id="ARBA00020311"/>
    </source>
</evidence>
<dbReference type="InterPro" id="IPR020045">
    <property type="entry name" value="DNA_polI_H3TH"/>
</dbReference>
<dbReference type="SMART" id="SM00279">
    <property type="entry name" value="HhH2"/>
    <property type="match status" value="1"/>
</dbReference>
<evidence type="ECO:0000256" key="7">
    <source>
        <dbReference type="ARBA" id="ARBA00022722"/>
    </source>
</evidence>
<keyword evidence="10" id="KW-0269">Exonuclease</keyword>
<keyword evidence="6 17" id="KW-0235">DNA replication</keyword>
<dbReference type="EC" id="2.7.7.7" evidence="2 16"/>
<evidence type="ECO:0000256" key="8">
    <source>
        <dbReference type="ARBA" id="ARBA00022763"/>
    </source>
</evidence>
<dbReference type="SUPFAM" id="SSF88723">
    <property type="entry name" value="PIN domain-like"/>
    <property type="match status" value="1"/>
</dbReference>
<feature type="domain" description="5'-3' exonuclease" evidence="19">
    <location>
        <begin position="13"/>
        <end position="275"/>
    </location>
</feature>
<dbReference type="InterPro" id="IPR043502">
    <property type="entry name" value="DNA/RNA_pol_sf"/>
</dbReference>
<dbReference type="InterPro" id="IPR002421">
    <property type="entry name" value="5-3_exonuclease"/>
</dbReference>
<dbReference type="InterPro" id="IPR012337">
    <property type="entry name" value="RNaseH-like_sf"/>
</dbReference>
<dbReference type="Pfam" id="PF00476">
    <property type="entry name" value="DNA_pol_A"/>
    <property type="match status" value="1"/>
</dbReference>
<evidence type="ECO:0000259" key="18">
    <source>
        <dbReference type="SMART" id="SM00474"/>
    </source>
</evidence>
<keyword evidence="13 17" id="KW-0234">DNA repair</keyword>
<dbReference type="GO" id="GO:0006261">
    <property type="term" value="P:DNA-templated DNA replication"/>
    <property type="evidence" value="ECO:0007669"/>
    <property type="project" value="UniProtKB-UniRule"/>
</dbReference>
<evidence type="ECO:0000256" key="2">
    <source>
        <dbReference type="ARBA" id="ARBA00012417"/>
    </source>
</evidence>
<dbReference type="PROSITE" id="PS00447">
    <property type="entry name" value="DNA_POLYMERASE_A"/>
    <property type="match status" value="1"/>
</dbReference>
<comment type="function">
    <text evidence="15">In addition to polymerase activity, this DNA polymerase exhibits 3'-5' and 5'-3' exonuclease activity.</text>
</comment>
<evidence type="ECO:0000256" key="17">
    <source>
        <dbReference type="RuleBase" id="RU004460"/>
    </source>
</evidence>
<evidence type="ECO:0000256" key="1">
    <source>
        <dbReference type="ARBA" id="ARBA00007705"/>
    </source>
</evidence>
<evidence type="ECO:0000256" key="9">
    <source>
        <dbReference type="ARBA" id="ARBA00022801"/>
    </source>
</evidence>
<dbReference type="SMART" id="SM00482">
    <property type="entry name" value="POLAc"/>
    <property type="match status" value="1"/>
</dbReference>
<evidence type="ECO:0000256" key="12">
    <source>
        <dbReference type="ARBA" id="ARBA00023125"/>
    </source>
</evidence>
<keyword evidence="11 17" id="KW-0239">DNA-directed DNA polymerase</keyword>
<dbReference type="SMART" id="SM00474">
    <property type="entry name" value="35EXOc"/>
    <property type="match status" value="1"/>
</dbReference>
<evidence type="ECO:0000256" key="6">
    <source>
        <dbReference type="ARBA" id="ARBA00022705"/>
    </source>
</evidence>
<keyword evidence="12 17" id="KW-0238">DNA-binding</keyword>
<dbReference type="InterPro" id="IPR001098">
    <property type="entry name" value="DNA-dir_DNA_pol_A_palm_dom"/>
</dbReference>
<evidence type="ECO:0000256" key="4">
    <source>
        <dbReference type="ARBA" id="ARBA00022679"/>
    </source>
</evidence>
<dbReference type="Pfam" id="PF01367">
    <property type="entry name" value="5_3_exonuc"/>
    <property type="match status" value="1"/>
</dbReference>
<accession>A0A383S5P0</accession>
<dbReference type="SMART" id="SM00475">
    <property type="entry name" value="53EXOc"/>
    <property type="match status" value="1"/>
</dbReference>
<evidence type="ECO:0000259" key="19">
    <source>
        <dbReference type="SMART" id="SM00475"/>
    </source>
</evidence>
<dbReference type="InterPro" id="IPR020046">
    <property type="entry name" value="5-3_exonucl_a-hlix_arch_N"/>
</dbReference>
<reference evidence="22" key="1">
    <citation type="submission" date="2018-08" db="EMBL/GenBank/DDBJ databases">
        <authorList>
            <person name="Hornung B."/>
        </authorList>
    </citation>
    <scope>NUCLEOTIDE SEQUENCE [LARGE SCALE GENOMIC DNA]</scope>
</reference>
<dbReference type="InterPro" id="IPR002298">
    <property type="entry name" value="DNA_polymerase_A"/>
</dbReference>
<dbReference type="CDD" id="cd08637">
    <property type="entry name" value="DNA_pol_A_pol_I_C"/>
    <property type="match status" value="1"/>
</dbReference>
<dbReference type="GO" id="GO:0003887">
    <property type="term" value="F:DNA-directed DNA polymerase activity"/>
    <property type="evidence" value="ECO:0007669"/>
    <property type="project" value="UniProtKB-UniRule"/>
</dbReference>
<keyword evidence="7" id="KW-0540">Nuclease</keyword>
<dbReference type="EMBL" id="UNQJ01000002">
    <property type="protein sequence ID" value="SYZ32689.1"/>
    <property type="molecule type" value="Genomic_DNA"/>
</dbReference>
<evidence type="ECO:0000256" key="14">
    <source>
        <dbReference type="ARBA" id="ARBA00049244"/>
    </source>
</evidence>
<dbReference type="SUPFAM" id="SSF53098">
    <property type="entry name" value="Ribonuclease H-like"/>
    <property type="match status" value="1"/>
</dbReference>
<dbReference type="Pfam" id="PF22619">
    <property type="entry name" value="DNA_polI_exo1"/>
    <property type="match status" value="1"/>
</dbReference>
<comment type="similarity">
    <text evidence="1 17">Belongs to the DNA polymerase type-A family.</text>
</comment>
<dbReference type="NCBIfam" id="TIGR00593">
    <property type="entry name" value="pola"/>
    <property type="match status" value="1"/>
</dbReference>
<dbReference type="PRINTS" id="PR00868">
    <property type="entry name" value="DNAPOLI"/>
</dbReference>
<dbReference type="CDD" id="cd09859">
    <property type="entry name" value="PIN_53EXO"/>
    <property type="match status" value="1"/>
</dbReference>
<dbReference type="CDD" id="cd09898">
    <property type="entry name" value="H3TH_53EXO"/>
    <property type="match status" value="1"/>
</dbReference>
<dbReference type="Pfam" id="PF02739">
    <property type="entry name" value="5_3_exonuc_N"/>
    <property type="match status" value="1"/>
</dbReference>
<dbReference type="GO" id="GO:0008409">
    <property type="term" value="F:5'-3' exonuclease activity"/>
    <property type="evidence" value="ECO:0007669"/>
    <property type="project" value="InterPro"/>
</dbReference>
<dbReference type="Gene3D" id="3.40.50.1010">
    <property type="entry name" value="5'-nuclease"/>
    <property type="match status" value="1"/>
</dbReference>
<feature type="domain" description="3'-5' exonuclease" evidence="18">
    <location>
        <begin position="316"/>
        <end position="492"/>
    </location>
</feature>
<feature type="domain" description="DNA-directed DNA polymerase family A palm" evidence="20">
    <location>
        <begin position="659"/>
        <end position="866"/>
    </location>
</feature>
<dbReference type="FunFam" id="3.40.50.1010:FF:000001">
    <property type="entry name" value="DNA polymerase I"/>
    <property type="match status" value="1"/>
</dbReference>
<keyword evidence="22" id="KW-1185">Reference proteome</keyword>
<keyword evidence="4 17" id="KW-0808">Transferase</keyword>
<evidence type="ECO:0000256" key="5">
    <source>
        <dbReference type="ARBA" id="ARBA00022695"/>
    </source>
</evidence>
<dbReference type="NCBIfam" id="NF004397">
    <property type="entry name" value="PRK05755.1"/>
    <property type="match status" value="1"/>
</dbReference>
<evidence type="ECO:0000259" key="20">
    <source>
        <dbReference type="SMART" id="SM00482"/>
    </source>
</evidence>
<evidence type="ECO:0000256" key="10">
    <source>
        <dbReference type="ARBA" id="ARBA00022839"/>
    </source>
</evidence>
<keyword evidence="5 17" id="KW-0548">Nucleotidyltransferase</keyword>
<dbReference type="InterPro" id="IPR019760">
    <property type="entry name" value="DNA-dir_DNA_pol_A_CS"/>
</dbReference>
<dbReference type="InterPro" id="IPR018320">
    <property type="entry name" value="DNA_polymerase_1"/>
</dbReference>
<evidence type="ECO:0000256" key="11">
    <source>
        <dbReference type="ARBA" id="ARBA00022932"/>
    </source>
</evidence>
<keyword evidence="8 17" id="KW-0227">DNA damage</keyword>
<dbReference type="GO" id="GO:0003677">
    <property type="term" value="F:DNA binding"/>
    <property type="evidence" value="ECO:0007669"/>
    <property type="project" value="UniProtKB-UniRule"/>
</dbReference>
<dbReference type="GO" id="GO:0008408">
    <property type="term" value="F:3'-5' exonuclease activity"/>
    <property type="evidence" value="ECO:0007669"/>
    <property type="project" value="InterPro"/>
</dbReference>
<protein>
    <recommendedName>
        <fullName evidence="3 16">DNA polymerase I</fullName>
        <ecNumber evidence="2 16">2.7.7.7</ecNumber>
    </recommendedName>
</protein>
<dbReference type="Gene3D" id="1.20.1060.10">
    <property type="entry name" value="Taq DNA Polymerase, Chain T, domain 4"/>
    <property type="match status" value="1"/>
</dbReference>
<dbReference type="PANTHER" id="PTHR10133">
    <property type="entry name" value="DNA POLYMERASE I"/>
    <property type="match status" value="1"/>
</dbReference>
<dbReference type="InterPro" id="IPR002562">
    <property type="entry name" value="3'-5'_exonuclease_dom"/>
</dbReference>
<dbReference type="InterPro" id="IPR036279">
    <property type="entry name" value="5-3_exonuclease_C_sf"/>
</dbReference>
<keyword evidence="9" id="KW-0378">Hydrolase</keyword>
<dbReference type="Gene3D" id="3.30.420.10">
    <property type="entry name" value="Ribonuclease H-like superfamily/Ribonuclease H"/>
    <property type="match status" value="1"/>
</dbReference>
<sequence>MLVRAPRLGGVNDRPRLLLIDGHSMAFRAFYALPAENFSTSTGQHTNAVYGFTSMLVNLLRDERPTHVGVTFDLSGSTFRSEAYPEYKATRSATPPEFAGQIQLIEQVLDAMGIVHASLAGYEGDDILATWTRQGDELGWESLVVSGDRDAFQLVDSNTTVLYPRKGVSELVWMDPAAIEAKYGVPPQRYPELAALVGETSDNLTGVPGVGPKTAAKWLGTYGGLDELIDQADQIKGKAGQSFREHLDDVRRNRRLNALVSDLPLEIDAEGLARRPVDREAVNELFDTLEFRGLRDRVFAVDGADAPASTDSVTIRPVRLAPDALGDWLAEHARAGAGIEASGHWGAGTGDVSHLALATVSGAAVRLEPGSLSPADDNALAAWLADPGAAKVMHDAKGPMLALAARGLELAGLVSDTQLAAYLLRPDQRRYELDELAGRHLGLSLEAGDDRPEQAQETLDFDGDSGERAEPAAMVRARAVAQLAPVLDEELAKTGQLGLLRDLELPLQKVLAVMERRGIGVDEDVFAELHDEFDAKVQAAQDAAFEAIGREINLGSPKQLQGVLFDQLDMPRTKRTKSGYTTDAAALESLYLKTQHPFLEHLLAHRDSIKLRQIVDALAKSVGDDGRIHTTYLQTVAGTGRLSSTEPNLQNIPIRTSEGRRIRDGFVAAPGYEALLSADYSQIEMRVMADASGDEALIEAFTSGIDFHTVTASHVFGVPAESITPEQRSSVKQMNYGLAYGLSAYGLSSRLGVPVPTAKELMAEYFKTFGAVREYLTDIVVQARKQGYTQTMMGRRRYLPDLNSTSRQRREMAERMALNAPIQGTAADIIKVAMLRVERALAEAGLSSRMLLQIHDELVLEVAPGEREQVQDIVSEAMVHAVELKVPLSVSFGYGRSWNDAAH</sequence>
<evidence type="ECO:0000256" key="16">
    <source>
        <dbReference type="NCBIfam" id="TIGR00593"/>
    </source>
</evidence>
<evidence type="ECO:0000256" key="13">
    <source>
        <dbReference type="ARBA" id="ARBA00023204"/>
    </source>
</evidence>
<dbReference type="InterPro" id="IPR029060">
    <property type="entry name" value="PIN-like_dom_sf"/>
</dbReference>
<dbReference type="CDD" id="cd06140">
    <property type="entry name" value="DNA_polA_I_Bacillus_like_exo"/>
    <property type="match status" value="1"/>
</dbReference>
<dbReference type="PANTHER" id="PTHR10133:SF27">
    <property type="entry name" value="DNA POLYMERASE NU"/>
    <property type="match status" value="1"/>
</dbReference>
<gene>
    <name evidence="17" type="primary">polA</name>
    <name evidence="21" type="ORF">PROPAUS_0579</name>
</gene>
<evidence type="ECO:0000256" key="15">
    <source>
        <dbReference type="ARBA" id="ARBA00053603"/>
    </source>
</evidence>
<evidence type="ECO:0000313" key="22">
    <source>
        <dbReference type="Proteomes" id="UP000263928"/>
    </source>
</evidence>
<name>A0A383S5P0_9ACTN</name>
<organism evidence="21 22">
    <name type="scientific">Propionibacterium australiense</name>
    <dbReference type="NCBI Taxonomy" id="119981"/>
    <lineage>
        <taxon>Bacteria</taxon>
        <taxon>Bacillati</taxon>
        <taxon>Actinomycetota</taxon>
        <taxon>Actinomycetes</taxon>
        <taxon>Propionibacteriales</taxon>
        <taxon>Propionibacteriaceae</taxon>
        <taxon>Propionibacterium</taxon>
    </lineage>
</organism>
<dbReference type="InterPro" id="IPR008918">
    <property type="entry name" value="HhH2"/>
</dbReference>
<dbReference type="InterPro" id="IPR036397">
    <property type="entry name" value="RNaseH_sf"/>
</dbReference>
<dbReference type="Gene3D" id="3.30.70.370">
    <property type="match status" value="1"/>
</dbReference>
<dbReference type="InterPro" id="IPR054690">
    <property type="entry name" value="DNA_polI_exonuclease"/>
</dbReference>
<evidence type="ECO:0000313" key="21">
    <source>
        <dbReference type="EMBL" id="SYZ32689.1"/>
    </source>
</evidence>
<dbReference type="AlphaFoldDB" id="A0A383S5P0"/>
<dbReference type="GO" id="GO:0006302">
    <property type="term" value="P:double-strand break repair"/>
    <property type="evidence" value="ECO:0007669"/>
    <property type="project" value="TreeGrafter"/>
</dbReference>
<proteinExistence type="inferred from homology"/>
<dbReference type="FunFam" id="1.10.150.20:FF:000003">
    <property type="entry name" value="DNA polymerase I"/>
    <property type="match status" value="1"/>
</dbReference>
<dbReference type="FunFam" id="1.10.150.20:FF:000002">
    <property type="entry name" value="DNA polymerase I"/>
    <property type="match status" value="1"/>
</dbReference>
<dbReference type="Gene3D" id="1.10.150.20">
    <property type="entry name" value="5' to 3' exonuclease, C-terminal subdomain"/>
    <property type="match status" value="2"/>
</dbReference>
<dbReference type="SUPFAM" id="SSF47807">
    <property type="entry name" value="5' to 3' exonuclease, C-terminal subdomain"/>
    <property type="match status" value="1"/>
</dbReference>
<dbReference type="SUPFAM" id="SSF56672">
    <property type="entry name" value="DNA/RNA polymerases"/>
    <property type="match status" value="1"/>
</dbReference>
<comment type="catalytic activity">
    <reaction evidence="14 17">
        <text>DNA(n) + a 2'-deoxyribonucleoside 5'-triphosphate = DNA(n+1) + diphosphate</text>
        <dbReference type="Rhea" id="RHEA:22508"/>
        <dbReference type="Rhea" id="RHEA-COMP:17339"/>
        <dbReference type="Rhea" id="RHEA-COMP:17340"/>
        <dbReference type="ChEBI" id="CHEBI:33019"/>
        <dbReference type="ChEBI" id="CHEBI:61560"/>
        <dbReference type="ChEBI" id="CHEBI:173112"/>
        <dbReference type="EC" id="2.7.7.7"/>
    </reaction>
</comment>
<dbReference type="Proteomes" id="UP000263928">
    <property type="component" value="Unassembled WGS sequence"/>
</dbReference>